<dbReference type="InParanoid" id="K1R654"/>
<feature type="compositionally biased region" description="Low complexity" evidence="1">
    <location>
        <begin position="535"/>
        <end position="559"/>
    </location>
</feature>
<feature type="region of interest" description="Disordered" evidence="1">
    <location>
        <begin position="535"/>
        <end position="570"/>
    </location>
</feature>
<dbReference type="AlphaFoldDB" id="K1R654"/>
<evidence type="ECO:0000256" key="1">
    <source>
        <dbReference type="SAM" id="MobiDB-lite"/>
    </source>
</evidence>
<feature type="transmembrane region" description="Helical" evidence="2">
    <location>
        <begin position="46"/>
        <end position="66"/>
    </location>
</feature>
<accession>K1R654</accession>
<gene>
    <name evidence="3" type="ORF">CGI_10023836</name>
</gene>
<keyword evidence="2" id="KW-0472">Membrane</keyword>
<proteinExistence type="predicted"/>
<dbReference type="HOGENOM" id="CLU_478381_0_0_1"/>
<reference evidence="3" key="1">
    <citation type="journal article" date="2012" name="Nature">
        <title>The oyster genome reveals stress adaptation and complexity of shell formation.</title>
        <authorList>
            <person name="Zhang G."/>
            <person name="Fang X."/>
            <person name="Guo X."/>
            <person name="Li L."/>
            <person name="Luo R."/>
            <person name="Xu F."/>
            <person name="Yang P."/>
            <person name="Zhang L."/>
            <person name="Wang X."/>
            <person name="Qi H."/>
            <person name="Xiong Z."/>
            <person name="Que H."/>
            <person name="Xie Y."/>
            <person name="Holland P.W."/>
            <person name="Paps J."/>
            <person name="Zhu Y."/>
            <person name="Wu F."/>
            <person name="Chen Y."/>
            <person name="Wang J."/>
            <person name="Peng C."/>
            <person name="Meng J."/>
            <person name="Yang L."/>
            <person name="Liu J."/>
            <person name="Wen B."/>
            <person name="Zhang N."/>
            <person name="Huang Z."/>
            <person name="Zhu Q."/>
            <person name="Feng Y."/>
            <person name="Mount A."/>
            <person name="Hedgecock D."/>
            <person name="Xu Z."/>
            <person name="Liu Y."/>
            <person name="Domazet-Loso T."/>
            <person name="Du Y."/>
            <person name="Sun X."/>
            <person name="Zhang S."/>
            <person name="Liu B."/>
            <person name="Cheng P."/>
            <person name="Jiang X."/>
            <person name="Li J."/>
            <person name="Fan D."/>
            <person name="Wang W."/>
            <person name="Fu W."/>
            <person name="Wang T."/>
            <person name="Wang B."/>
            <person name="Zhang J."/>
            <person name="Peng Z."/>
            <person name="Li Y."/>
            <person name="Li N."/>
            <person name="Wang J."/>
            <person name="Chen M."/>
            <person name="He Y."/>
            <person name="Tan F."/>
            <person name="Song X."/>
            <person name="Zheng Q."/>
            <person name="Huang R."/>
            <person name="Yang H."/>
            <person name="Du X."/>
            <person name="Chen L."/>
            <person name="Yang M."/>
            <person name="Gaffney P.M."/>
            <person name="Wang S."/>
            <person name="Luo L."/>
            <person name="She Z."/>
            <person name="Ming Y."/>
            <person name="Huang W."/>
            <person name="Zhang S."/>
            <person name="Huang B."/>
            <person name="Zhang Y."/>
            <person name="Qu T."/>
            <person name="Ni P."/>
            <person name="Miao G."/>
            <person name="Wang J."/>
            <person name="Wang Q."/>
            <person name="Steinberg C.E."/>
            <person name="Wang H."/>
            <person name="Li N."/>
            <person name="Qian L."/>
            <person name="Zhang G."/>
            <person name="Li Y."/>
            <person name="Yang H."/>
            <person name="Liu X."/>
            <person name="Wang J."/>
            <person name="Yin Y."/>
            <person name="Wang J."/>
        </authorList>
    </citation>
    <scope>NUCLEOTIDE SEQUENCE [LARGE SCALE GENOMIC DNA]</scope>
    <source>
        <strain evidence="3">05x7-T-G4-1.051#20</strain>
    </source>
</reference>
<keyword evidence="2" id="KW-0812">Transmembrane</keyword>
<dbReference type="EMBL" id="JH823229">
    <property type="protein sequence ID" value="EKC29446.1"/>
    <property type="molecule type" value="Genomic_DNA"/>
</dbReference>
<evidence type="ECO:0000256" key="2">
    <source>
        <dbReference type="SAM" id="Phobius"/>
    </source>
</evidence>
<organism evidence="3">
    <name type="scientific">Magallana gigas</name>
    <name type="common">Pacific oyster</name>
    <name type="synonym">Crassostrea gigas</name>
    <dbReference type="NCBI Taxonomy" id="29159"/>
    <lineage>
        <taxon>Eukaryota</taxon>
        <taxon>Metazoa</taxon>
        <taxon>Spiralia</taxon>
        <taxon>Lophotrochozoa</taxon>
        <taxon>Mollusca</taxon>
        <taxon>Bivalvia</taxon>
        <taxon>Autobranchia</taxon>
        <taxon>Pteriomorphia</taxon>
        <taxon>Ostreida</taxon>
        <taxon>Ostreoidea</taxon>
        <taxon>Ostreidae</taxon>
        <taxon>Magallana</taxon>
    </lineage>
</organism>
<evidence type="ECO:0000313" key="3">
    <source>
        <dbReference type="EMBL" id="EKC29446.1"/>
    </source>
</evidence>
<keyword evidence="2" id="KW-1133">Transmembrane helix</keyword>
<sequence>MKLTKTYKNLPAGEKQKPKQIYKIIITLSVRITDISLPGRITGSKLLFIGTMFRATVLLCILAYAFCDYDKKLPYSANYYSPGSLFSRGGFGGGNIGFGNLRGGNLGFGNVGGLRIGAPSFGGVNFGGFGGQSFRSFFSSPGGAAASSAAASGGPFGGSAASSSAASGGLRGPQFVGGNFGNTGFQSFRFFGPGGSVATGSAAASDDGSAAASSAAAGNGAAAASAAAASPSLGFPGLASFPGNGYVTEVYKRRNFQSTSQDIIQGLRDSRYRTYYDWSGNIVCVYIGKHLEHLENNIYSIKGNDLGIGSAAAGAAASSDDGSASASSAASTGAQASVSGSNFPGIGRPYPFPGSVLPTYPVVPQIYPGVPTYPLPGVSTYPVPGAPVTSYPFPSRRPFRPIGRTARGPVGFGNNGFNSFDDGSFGLNNLDSIPVDLLLQPLALPPPVDLLVELLPPSAAASGAPGFGLNVGFPGLQGFQGGLQGFQGGLQRCQSGLQVFLGGFKGVQGGFQGGFQGVQGFQGFPGVQSFGFPGSAAAGAAASSDDGSASASSAASTGAQPSVSKGILRS</sequence>
<name>K1R654_MAGGI</name>
<protein>
    <submittedName>
        <fullName evidence="3">Uncharacterized protein</fullName>
    </submittedName>
</protein>